<dbReference type="SUPFAM" id="SSF52047">
    <property type="entry name" value="RNI-like"/>
    <property type="match status" value="1"/>
</dbReference>
<dbReference type="Gene3D" id="3.80.10.10">
    <property type="entry name" value="Ribonuclease Inhibitor"/>
    <property type="match status" value="1"/>
</dbReference>
<reference evidence="2" key="3">
    <citation type="submission" date="2020-06" db="EMBL/GenBank/DDBJ databases">
        <title>Helianthus annuus Genome sequencing and assembly Release 2.</title>
        <authorList>
            <person name="Gouzy J."/>
            <person name="Langlade N."/>
            <person name="Munos S."/>
        </authorList>
    </citation>
    <scope>NUCLEOTIDE SEQUENCE</scope>
    <source>
        <tissue evidence="2">Leaves</tissue>
    </source>
</reference>
<name>A0A251T9L7_HELAN</name>
<feature type="domain" description="F-box" evidence="1">
    <location>
        <begin position="11"/>
        <end position="64"/>
    </location>
</feature>
<dbReference type="InterPro" id="IPR001810">
    <property type="entry name" value="F-box_dom"/>
</dbReference>
<dbReference type="AlphaFoldDB" id="A0A251T9L7"/>
<reference evidence="3" key="2">
    <citation type="submission" date="2017-02" db="EMBL/GenBank/DDBJ databases">
        <title>Sunflower complete genome.</title>
        <authorList>
            <person name="Langlade N."/>
            <person name="Munos S."/>
        </authorList>
    </citation>
    <scope>NUCLEOTIDE SEQUENCE [LARGE SCALE GENOMIC DNA]</scope>
    <source>
        <tissue evidence="3">Leaves</tissue>
    </source>
</reference>
<proteinExistence type="predicted"/>
<dbReference type="InParanoid" id="A0A251T9L7"/>
<dbReference type="OrthoDB" id="612216at2759"/>
<dbReference type="InterPro" id="IPR036047">
    <property type="entry name" value="F-box-like_dom_sf"/>
</dbReference>
<reference evidence="2 4" key="1">
    <citation type="journal article" date="2017" name="Nature">
        <title>The sunflower genome provides insights into oil metabolism, flowering and Asterid evolution.</title>
        <authorList>
            <person name="Badouin H."/>
            <person name="Gouzy J."/>
            <person name="Grassa C.J."/>
            <person name="Murat F."/>
            <person name="Staton S.E."/>
            <person name="Cottret L."/>
            <person name="Lelandais-Briere C."/>
            <person name="Owens G.L."/>
            <person name="Carrere S."/>
            <person name="Mayjonade B."/>
            <person name="Legrand L."/>
            <person name="Gill N."/>
            <person name="Kane N.C."/>
            <person name="Bowers J.E."/>
            <person name="Hubner S."/>
            <person name="Bellec A."/>
            <person name="Berard A."/>
            <person name="Berges H."/>
            <person name="Blanchet N."/>
            <person name="Boniface M.C."/>
            <person name="Brunel D."/>
            <person name="Catrice O."/>
            <person name="Chaidir N."/>
            <person name="Claudel C."/>
            <person name="Donnadieu C."/>
            <person name="Faraut T."/>
            <person name="Fievet G."/>
            <person name="Helmstetter N."/>
            <person name="King M."/>
            <person name="Knapp S.J."/>
            <person name="Lai Z."/>
            <person name="Le Paslier M.C."/>
            <person name="Lippi Y."/>
            <person name="Lorenzon L."/>
            <person name="Mandel J.R."/>
            <person name="Marage G."/>
            <person name="Marchand G."/>
            <person name="Marquand E."/>
            <person name="Bret-Mestries E."/>
            <person name="Morien E."/>
            <person name="Nambeesan S."/>
            <person name="Nguyen T."/>
            <person name="Pegot-Espagnet P."/>
            <person name="Pouilly N."/>
            <person name="Raftis F."/>
            <person name="Sallet E."/>
            <person name="Schiex T."/>
            <person name="Thomas J."/>
            <person name="Vandecasteele C."/>
            <person name="Vares D."/>
            <person name="Vear F."/>
            <person name="Vautrin S."/>
            <person name="Crespi M."/>
            <person name="Mangin B."/>
            <person name="Burke J.M."/>
            <person name="Salse J."/>
            <person name="Munos S."/>
            <person name="Vincourt P."/>
            <person name="Rieseberg L.H."/>
            <person name="Langlade N.B."/>
        </authorList>
    </citation>
    <scope>NUCLEOTIDE SEQUENCE [LARGE SCALE GENOMIC DNA]</scope>
    <source>
        <strain evidence="4">cv. SF193</strain>
        <tissue evidence="2">Leaves</tissue>
    </source>
</reference>
<evidence type="ECO:0000259" key="1">
    <source>
        <dbReference type="PROSITE" id="PS50181"/>
    </source>
</evidence>
<dbReference type="SUPFAM" id="SSF81383">
    <property type="entry name" value="F-box domain"/>
    <property type="match status" value="1"/>
</dbReference>
<accession>A0A251T9L7</accession>
<dbReference type="InterPro" id="IPR032675">
    <property type="entry name" value="LRR_dom_sf"/>
</dbReference>
<evidence type="ECO:0000313" key="3">
    <source>
        <dbReference type="EMBL" id="OTG07226.1"/>
    </source>
</evidence>
<dbReference type="PANTHER" id="PTHR34223">
    <property type="entry name" value="OS11G0201299 PROTEIN"/>
    <property type="match status" value="1"/>
</dbReference>
<dbReference type="InterPro" id="IPR053197">
    <property type="entry name" value="F-box_SCFL_complex_component"/>
</dbReference>
<dbReference type="Gene3D" id="1.20.1280.50">
    <property type="match status" value="1"/>
</dbReference>
<dbReference type="Gramene" id="mRNA:HanXRQr2_Chr11g0494651">
    <property type="protein sequence ID" value="CDS:HanXRQr2_Chr11g0494651.1"/>
    <property type="gene ID" value="HanXRQr2_Chr11g0494651"/>
</dbReference>
<keyword evidence="4" id="KW-1185">Reference proteome</keyword>
<evidence type="ECO:0000313" key="4">
    <source>
        <dbReference type="Proteomes" id="UP000215914"/>
    </source>
</evidence>
<dbReference type="InterPro" id="IPR053781">
    <property type="entry name" value="F-box_AtFBL13-like"/>
</dbReference>
<protein>
    <submittedName>
        <fullName evidence="2">F-box domain, leucine-rich repeat domain superfamily, F-box-like domain superfamily</fullName>
    </submittedName>
    <submittedName>
        <fullName evidence="3">Putative F-box domain, Leucine-rich repeat domain, L domain-like protein</fullName>
    </submittedName>
</protein>
<dbReference type="EMBL" id="CM007900">
    <property type="protein sequence ID" value="OTG07226.1"/>
    <property type="molecule type" value="Genomic_DNA"/>
</dbReference>
<dbReference type="CDD" id="cd22160">
    <property type="entry name" value="F-box_AtFBL13-like"/>
    <property type="match status" value="1"/>
</dbReference>
<dbReference type="EMBL" id="MNCJ02000326">
    <property type="protein sequence ID" value="KAF5782332.1"/>
    <property type="molecule type" value="Genomic_DNA"/>
</dbReference>
<dbReference type="PROSITE" id="PS50181">
    <property type="entry name" value="FBOX"/>
    <property type="match status" value="1"/>
</dbReference>
<dbReference type="Pfam" id="PF00646">
    <property type="entry name" value="F-box"/>
    <property type="match status" value="1"/>
</dbReference>
<gene>
    <name evidence="3" type="ORF">HannXRQ_Chr11g0327971</name>
    <name evidence="2" type="ORF">HanXRQr2_Chr11g0494651</name>
</gene>
<organism evidence="3 4">
    <name type="scientific">Helianthus annuus</name>
    <name type="common">Common sunflower</name>
    <dbReference type="NCBI Taxonomy" id="4232"/>
    <lineage>
        <taxon>Eukaryota</taxon>
        <taxon>Viridiplantae</taxon>
        <taxon>Streptophyta</taxon>
        <taxon>Embryophyta</taxon>
        <taxon>Tracheophyta</taxon>
        <taxon>Spermatophyta</taxon>
        <taxon>Magnoliopsida</taxon>
        <taxon>eudicotyledons</taxon>
        <taxon>Gunneridae</taxon>
        <taxon>Pentapetalae</taxon>
        <taxon>asterids</taxon>
        <taxon>campanulids</taxon>
        <taxon>Asterales</taxon>
        <taxon>Asteraceae</taxon>
        <taxon>Asteroideae</taxon>
        <taxon>Heliantheae alliance</taxon>
        <taxon>Heliantheae</taxon>
        <taxon>Helianthus</taxon>
    </lineage>
</organism>
<dbReference type="SMART" id="SM00256">
    <property type="entry name" value="FBOX"/>
    <property type="match status" value="1"/>
</dbReference>
<evidence type="ECO:0000313" key="2">
    <source>
        <dbReference type="EMBL" id="KAF5782332.1"/>
    </source>
</evidence>
<dbReference type="Proteomes" id="UP000215914">
    <property type="component" value="Chromosome 11"/>
</dbReference>
<sequence length="287" mass="32921">MGDRKRMNVEGDRLSSLPDDLIHKILSFVTIKRAVETSVLSPRWRYIWTSMPYLNFSTEDFQSFWYPSKFSTFVERVLSGINNQINVSSVDLTFIGTVRHKSVTKIMKYVFSHNVQQLNITCLSAKMFVTTHFHSWSLKHFTLTGSSHKLTFRSPTTWKMQALATLNLYYVTLHDANTDKCAGFFSAYANLKDLTIKNCRMVGGLDGFNICHAGLTSLTLEDGFTRINVDTPQLKNLTIKNWKGVHLISAPNLSSLHYKDPSYDVHEDDLLQLSTDLLHLEKAKYMY</sequence>
<dbReference type="PANTHER" id="PTHR34223:SF101">
    <property type="entry name" value="F-BOX DOMAIN-CONTAINING PROTEIN"/>
    <property type="match status" value="1"/>
</dbReference>